<keyword evidence="2 8" id="KW-0255">Endonuclease</keyword>
<reference evidence="8 9" key="1">
    <citation type="submission" date="2018-12" db="EMBL/GenBank/DDBJ databases">
        <authorList>
            <consortium name="Pathogen Informatics"/>
        </authorList>
    </citation>
    <scope>NUCLEOTIDE SEQUENCE [LARGE SCALE GENOMIC DNA]</scope>
    <source>
        <strain evidence="8 9">NCTC10485</strain>
    </source>
</reference>
<dbReference type="OrthoDB" id="9801520at2"/>
<feature type="region of interest" description="Disordered" evidence="7">
    <location>
        <begin position="1"/>
        <end position="31"/>
    </location>
</feature>
<dbReference type="Gene3D" id="3.40.960.10">
    <property type="entry name" value="VSR Endonuclease"/>
    <property type="match status" value="1"/>
</dbReference>
<dbReference type="NCBIfam" id="TIGR00632">
    <property type="entry name" value="vsr"/>
    <property type="match status" value="1"/>
</dbReference>
<dbReference type="RefSeq" id="WP_126332947.1">
    <property type="nucleotide sequence ID" value="NZ_AP022604.1"/>
</dbReference>
<proteinExistence type="inferred from homology"/>
<dbReference type="Pfam" id="PF03852">
    <property type="entry name" value="Vsr"/>
    <property type="match status" value="1"/>
</dbReference>
<dbReference type="GO" id="GO:0006298">
    <property type="term" value="P:mismatch repair"/>
    <property type="evidence" value="ECO:0007669"/>
    <property type="project" value="InterPro"/>
</dbReference>
<dbReference type="GO" id="GO:0004519">
    <property type="term" value="F:endonuclease activity"/>
    <property type="evidence" value="ECO:0007669"/>
    <property type="project" value="UniProtKB-KW"/>
</dbReference>
<keyword evidence="9" id="KW-1185">Reference proteome</keyword>
<dbReference type="SUPFAM" id="SSF52980">
    <property type="entry name" value="Restriction endonuclease-like"/>
    <property type="match status" value="1"/>
</dbReference>
<protein>
    <submittedName>
        <fullName evidence="8">DNA mismatch endonuclease vsr</fullName>
        <ecNumber evidence="8">3.1.-.-</ecNumber>
    </submittedName>
</protein>
<dbReference type="REBASE" id="288461">
    <property type="entry name" value="V.Mch10485ORF1277P"/>
</dbReference>
<dbReference type="InterPro" id="IPR011335">
    <property type="entry name" value="Restrct_endonuc-II-like"/>
</dbReference>
<dbReference type="EMBL" id="LR134355">
    <property type="protein sequence ID" value="VEG46799.1"/>
    <property type="molecule type" value="Genomic_DNA"/>
</dbReference>
<keyword evidence="3" id="KW-0227">DNA damage</keyword>
<dbReference type="InterPro" id="IPR004603">
    <property type="entry name" value="DNA_mismatch_endonuc_vsr"/>
</dbReference>
<dbReference type="EC" id="3.1.-.-" evidence="8"/>
<evidence type="ECO:0000256" key="4">
    <source>
        <dbReference type="ARBA" id="ARBA00022801"/>
    </source>
</evidence>
<dbReference type="GO" id="GO:0016787">
    <property type="term" value="F:hydrolase activity"/>
    <property type="evidence" value="ECO:0007669"/>
    <property type="project" value="UniProtKB-KW"/>
</dbReference>
<feature type="compositionally biased region" description="Basic and acidic residues" evidence="7">
    <location>
        <begin position="16"/>
        <end position="31"/>
    </location>
</feature>
<evidence type="ECO:0000313" key="8">
    <source>
        <dbReference type="EMBL" id="VEG46799.1"/>
    </source>
</evidence>
<name>A0A3S4TKC2_MYCCI</name>
<evidence type="ECO:0000256" key="7">
    <source>
        <dbReference type="SAM" id="MobiDB-lite"/>
    </source>
</evidence>
<evidence type="ECO:0000256" key="2">
    <source>
        <dbReference type="ARBA" id="ARBA00022759"/>
    </source>
</evidence>
<keyword evidence="1" id="KW-0540">Nuclease</keyword>
<keyword evidence="5" id="KW-0234">DNA repair</keyword>
<evidence type="ECO:0000256" key="1">
    <source>
        <dbReference type="ARBA" id="ARBA00022722"/>
    </source>
</evidence>
<organism evidence="8 9">
    <name type="scientific">Mycolicibacterium chitae</name>
    <name type="common">Mycobacterium chitae</name>
    <dbReference type="NCBI Taxonomy" id="1792"/>
    <lineage>
        <taxon>Bacteria</taxon>
        <taxon>Bacillati</taxon>
        <taxon>Actinomycetota</taxon>
        <taxon>Actinomycetes</taxon>
        <taxon>Mycobacteriales</taxon>
        <taxon>Mycobacteriaceae</taxon>
        <taxon>Mycolicibacterium</taxon>
    </lineage>
</organism>
<gene>
    <name evidence="8" type="primary">vsr</name>
    <name evidence="8" type="ORF">NCTC10485_01275</name>
</gene>
<evidence type="ECO:0000256" key="6">
    <source>
        <dbReference type="ARBA" id="ARBA00029466"/>
    </source>
</evidence>
<comment type="similarity">
    <text evidence="6">Belongs to the Vsr family.</text>
</comment>
<evidence type="ECO:0000313" key="9">
    <source>
        <dbReference type="Proteomes" id="UP000282551"/>
    </source>
</evidence>
<evidence type="ECO:0000256" key="5">
    <source>
        <dbReference type="ARBA" id="ARBA00023204"/>
    </source>
</evidence>
<sequence>MSASQPKRPTPAASSEEIRTRMATTKRRDTGPELALRSALHRRGMRFFVDRAVIGRRRRADIVFPTERVAVFVDGCFWHSCPQHGTTPRRNREWWVAKLAANRDRDADTDRQLRDAGWTVLRFFEHEDMATAAQAVADQLMALRQSGV</sequence>
<accession>A0A3S4TKC2</accession>
<dbReference type="CDD" id="cd00221">
    <property type="entry name" value="Vsr"/>
    <property type="match status" value="1"/>
</dbReference>
<dbReference type="AlphaFoldDB" id="A0A3S4TKC2"/>
<evidence type="ECO:0000256" key="3">
    <source>
        <dbReference type="ARBA" id="ARBA00022763"/>
    </source>
</evidence>
<keyword evidence="4 8" id="KW-0378">Hydrolase</keyword>
<dbReference type="Proteomes" id="UP000282551">
    <property type="component" value="Chromosome"/>
</dbReference>